<reference evidence="1" key="1">
    <citation type="submission" date="2023-03" db="EMBL/GenBank/DDBJ databases">
        <title>Massive genome expansion in bonnet fungi (Mycena s.s.) driven by repeated elements and novel gene families across ecological guilds.</title>
        <authorList>
            <consortium name="Lawrence Berkeley National Laboratory"/>
            <person name="Harder C.B."/>
            <person name="Miyauchi S."/>
            <person name="Viragh M."/>
            <person name="Kuo A."/>
            <person name="Thoen E."/>
            <person name="Andreopoulos B."/>
            <person name="Lu D."/>
            <person name="Skrede I."/>
            <person name="Drula E."/>
            <person name="Henrissat B."/>
            <person name="Morin E."/>
            <person name="Kohler A."/>
            <person name="Barry K."/>
            <person name="LaButti K."/>
            <person name="Morin E."/>
            <person name="Salamov A."/>
            <person name="Lipzen A."/>
            <person name="Mereny Z."/>
            <person name="Hegedus B."/>
            <person name="Baldrian P."/>
            <person name="Stursova M."/>
            <person name="Weitz H."/>
            <person name="Taylor A."/>
            <person name="Grigoriev I.V."/>
            <person name="Nagy L.G."/>
            <person name="Martin F."/>
            <person name="Kauserud H."/>
        </authorList>
    </citation>
    <scope>NUCLEOTIDE SEQUENCE</scope>
    <source>
        <strain evidence="1">9284</strain>
    </source>
</reference>
<name>A0AAD7B0D6_9AGAR</name>
<comment type="caution">
    <text evidence="1">The sequence shown here is derived from an EMBL/GenBank/DDBJ whole genome shotgun (WGS) entry which is preliminary data.</text>
</comment>
<dbReference type="Proteomes" id="UP001221142">
    <property type="component" value="Unassembled WGS sequence"/>
</dbReference>
<accession>A0AAD7B0D6</accession>
<proteinExistence type="predicted"/>
<gene>
    <name evidence="1" type="ORF">FB45DRAFT_701784</name>
</gene>
<keyword evidence="2" id="KW-1185">Reference proteome</keyword>
<feature type="non-terminal residue" evidence="1">
    <location>
        <position position="1"/>
    </location>
</feature>
<feature type="non-terminal residue" evidence="1">
    <location>
        <position position="106"/>
    </location>
</feature>
<evidence type="ECO:0000313" key="1">
    <source>
        <dbReference type="EMBL" id="KAJ7606424.1"/>
    </source>
</evidence>
<dbReference type="EMBL" id="JARKIF010000058">
    <property type="protein sequence ID" value="KAJ7606424.1"/>
    <property type="molecule type" value="Genomic_DNA"/>
</dbReference>
<organism evidence="1 2">
    <name type="scientific">Roridomyces roridus</name>
    <dbReference type="NCBI Taxonomy" id="1738132"/>
    <lineage>
        <taxon>Eukaryota</taxon>
        <taxon>Fungi</taxon>
        <taxon>Dikarya</taxon>
        <taxon>Basidiomycota</taxon>
        <taxon>Agaricomycotina</taxon>
        <taxon>Agaricomycetes</taxon>
        <taxon>Agaricomycetidae</taxon>
        <taxon>Agaricales</taxon>
        <taxon>Marasmiineae</taxon>
        <taxon>Mycenaceae</taxon>
        <taxon>Roridomyces</taxon>
    </lineage>
</organism>
<evidence type="ECO:0000313" key="2">
    <source>
        <dbReference type="Proteomes" id="UP001221142"/>
    </source>
</evidence>
<sequence>PTTKRPGEVHYWVSRGRKTEPEPVDIATFPMEFWAWWGLLNPQWRVKEGVLVQSGSGSWTELEKPGINGLLSVLYCLKWWEASVETDVERLEWERAVRDVLWTLEQ</sequence>
<protein>
    <submittedName>
        <fullName evidence="1">Uncharacterized protein</fullName>
    </submittedName>
</protein>
<dbReference type="AlphaFoldDB" id="A0AAD7B0D6"/>